<feature type="non-terminal residue" evidence="1">
    <location>
        <position position="50"/>
    </location>
</feature>
<accession>A0A382E7L2</accession>
<protein>
    <submittedName>
        <fullName evidence="1">Uncharacterized protein</fullName>
    </submittedName>
</protein>
<sequence length="50" mass="5753">MLKRPAQQPVQDVHPKQAVAWSILFRVLEDSRELFLHISRCGVIGRKLQG</sequence>
<reference evidence="1" key="1">
    <citation type="submission" date="2018-05" db="EMBL/GenBank/DDBJ databases">
        <authorList>
            <person name="Lanie J.A."/>
            <person name="Ng W.-L."/>
            <person name="Kazmierczak K.M."/>
            <person name="Andrzejewski T.M."/>
            <person name="Davidsen T.M."/>
            <person name="Wayne K.J."/>
            <person name="Tettelin H."/>
            <person name="Glass J.I."/>
            <person name="Rusch D."/>
            <person name="Podicherti R."/>
            <person name="Tsui H.-C.T."/>
            <person name="Winkler M.E."/>
        </authorList>
    </citation>
    <scope>NUCLEOTIDE SEQUENCE</scope>
</reference>
<organism evidence="1">
    <name type="scientific">marine metagenome</name>
    <dbReference type="NCBI Taxonomy" id="408172"/>
    <lineage>
        <taxon>unclassified sequences</taxon>
        <taxon>metagenomes</taxon>
        <taxon>ecological metagenomes</taxon>
    </lineage>
</organism>
<proteinExistence type="predicted"/>
<gene>
    <name evidence="1" type="ORF">METZ01_LOCUS199233</name>
</gene>
<name>A0A382E7L2_9ZZZZ</name>
<evidence type="ECO:0000313" key="1">
    <source>
        <dbReference type="EMBL" id="SVB46379.1"/>
    </source>
</evidence>
<dbReference type="AlphaFoldDB" id="A0A382E7L2"/>
<dbReference type="EMBL" id="UINC01042994">
    <property type="protein sequence ID" value="SVB46379.1"/>
    <property type="molecule type" value="Genomic_DNA"/>
</dbReference>